<dbReference type="PaxDb" id="768679-TTX_0516a"/>
<dbReference type="Proteomes" id="UP000002654">
    <property type="component" value="Chromosome"/>
</dbReference>
<evidence type="ECO:0000313" key="1">
    <source>
        <dbReference type="EMBL" id="CCC81183.1"/>
    </source>
</evidence>
<dbReference type="PATRIC" id="fig|768679.9.peg.533"/>
<organism evidence="1 2">
    <name type="scientific">Thermoproteus tenax (strain ATCC 35583 / DSM 2078 / JCM 9277 / NBRC 100435 / Kra 1)</name>
    <dbReference type="NCBI Taxonomy" id="768679"/>
    <lineage>
        <taxon>Archaea</taxon>
        <taxon>Thermoproteota</taxon>
        <taxon>Thermoprotei</taxon>
        <taxon>Thermoproteales</taxon>
        <taxon>Thermoproteaceae</taxon>
        <taxon>Thermoproteus</taxon>
    </lineage>
</organism>
<dbReference type="RefSeq" id="WP_014126440.1">
    <property type="nucleotide sequence ID" value="NC_016070.1"/>
</dbReference>
<keyword evidence="2" id="KW-1185">Reference proteome</keyword>
<proteinExistence type="predicted"/>
<dbReference type="eggNOG" id="arCOG07461">
    <property type="taxonomic scope" value="Archaea"/>
</dbReference>
<dbReference type="GeneID" id="52284609"/>
<gene>
    <name evidence="1" type="ORF">TTX_0516a</name>
</gene>
<dbReference type="OrthoDB" id="3973at2157"/>
<dbReference type="STRING" id="768679.TTX_0516a"/>
<evidence type="ECO:0000313" key="2">
    <source>
        <dbReference type="Proteomes" id="UP000002654"/>
    </source>
</evidence>
<accession>G4RNN9</accession>
<dbReference type="HOGENOM" id="CLU_3057345_0_0_2"/>
<dbReference type="AlphaFoldDB" id="G4RNN9"/>
<protein>
    <submittedName>
        <fullName evidence="1">Zn finger protein</fullName>
    </submittedName>
</protein>
<sequence length="54" mass="6016">MYVVRCLSCGFVLYQGAEPKTVEAVIKMWGGYCPKCLSPLEKRPVKIGLKLLAK</sequence>
<reference evidence="1 2" key="1">
    <citation type="journal article" date="2011" name="PLoS ONE">
        <title>The complete genome sequence of Thermoproteus tenax: a physiologically versatile member of the Crenarchaeota.</title>
        <authorList>
            <person name="Siebers B."/>
            <person name="Zaparty M."/>
            <person name="Raddatz G."/>
            <person name="Tjaden B."/>
            <person name="Albers S.V."/>
            <person name="Bell S.D."/>
            <person name="Blombach F."/>
            <person name="Kletzin A."/>
            <person name="Kyrpides N."/>
            <person name="Lanz C."/>
            <person name="Plagens A."/>
            <person name="Rampp M."/>
            <person name="Rosinus A."/>
            <person name="von Jan M."/>
            <person name="Makarova K.S."/>
            <person name="Klenk H.P."/>
            <person name="Schuster S.C."/>
            <person name="Hensel R."/>
        </authorList>
    </citation>
    <scope>NUCLEOTIDE SEQUENCE [LARGE SCALE GENOMIC DNA]</scope>
    <source>
        <strain evidence="2">ATCC 35583 / DSM 2078 / JCM 9277 / NBRC 100435 / Kra 1</strain>
    </source>
</reference>
<name>G4RNN9_THETK</name>
<dbReference type="EMBL" id="FN869859">
    <property type="protein sequence ID" value="CCC81183.1"/>
    <property type="molecule type" value="Genomic_DNA"/>
</dbReference>
<dbReference type="KEGG" id="ttn:TTX_0516a"/>